<evidence type="ECO:0000256" key="1">
    <source>
        <dbReference type="ARBA" id="ARBA00022448"/>
    </source>
</evidence>
<dbReference type="InterPro" id="IPR003810">
    <property type="entry name" value="Mntp/YtaF"/>
</dbReference>
<name>A0ABS5HLE9_9BACT</name>
<organism evidence="10 11">
    <name type="scientific">Campylobacter anatolicus</name>
    <dbReference type="NCBI Taxonomy" id="2829105"/>
    <lineage>
        <taxon>Bacteria</taxon>
        <taxon>Pseudomonadati</taxon>
        <taxon>Campylobacterota</taxon>
        <taxon>Epsilonproteobacteria</taxon>
        <taxon>Campylobacterales</taxon>
        <taxon>Campylobacteraceae</taxon>
        <taxon>Campylobacter</taxon>
    </lineage>
</organism>
<keyword evidence="5 8" id="KW-0406">Ion transport</keyword>
<keyword evidence="2 8" id="KW-1003">Cell membrane</keyword>
<feature type="signal peptide" evidence="9">
    <location>
        <begin position="1"/>
        <end position="20"/>
    </location>
</feature>
<keyword evidence="3 8" id="KW-0812">Transmembrane</keyword>
<dbReference type="EMBL" id="JAGSSW010000008">
    <property type="protein sequence ID" value="MBR8464497.1"/>
    <property type="molecule type" value="Genomic_DNA"/>
</dbReference>
<comment type="subcellular location">
    <subcellularLocation>
        <location evidence="8">Cell membrane</location>
        <topology evidence="8">Multi-pass membrane protein</topology>
    </subcellularLocation>
</comment>
<accession>A0ABS5HLE9</accession>
<feature type="transmembrane region" description="Helical" evidence="8">
    <location>
        <begin position="49"/>
        <end position="82"/>
    </location>
</feature>
<dbReference type="PANTHER" id="PTHR35529:SF1">
    <property type="entry name" value="MANGANESE EFFLUX PUMP MNTP-RELATED"/>
    <property type="match status" value="1"/>
</dbReference>
<evidence type="ECO:0000256" key="6">
    <source>
        <dbReference type="ARBA" id="ARBA00023136"/>
    </source>
</evidence>
<comment type="function">
    <text evidence="8">Probably functions as a manganese efflux pump.</text>
</comment>
<dbReference type="RefSeq" id="WP_212139646.1">
    <property type="nucleotide sequence ID" value="NZ_JAGSSW010000008.1"/>
</dbReference>
<comment type="similarity">
    <text evidence="8">Belongs to the MntP (TC 9.B.29) family.</text>
</comment>
<dbReference type="Proteomes" id="UP000682951">
    <property type="component" value="Unassembled WGS sequence"/>
</dbReference>
<evidence type="ECO:0000256" key="8">
    <source>
        <dbReference type="HAMAP-Rule" id="MF_01521"/>
    </source>
</evidence>
<keyword evidence="9" id="KW-0732">Signal</keyword>
<evidence type="ECO:0000256" key="2">
    <source>
        <dbReference type="ARBA" id="ARBA00022475"/>
    </source>
</evidence>
<evidence type="ECO:0000313" key="10">
    <source>
        <dbReference type="EMBL" id="MBR8464497.1"/>
    </source>
</evidence>
<evidence type="ECO:0000256" key="9">
    <source>
        <dbReference type="SAM" id="SignalP"/>
    </source>
</evidence>
<keyword evidence="7 8" id="KW-0464">Manganese</keyword>
<evidence type="ECO:0000256" key="5">
    <source>
        <dbReference type="ARBA" id="ARBA00023065"/>
    </source>
</evidence>
<dbReference type="Pfam" id="PF02659">
    <property type="entry name" value="Mntp"/>
    <property type="match status" value="1"/>
</dbReference>
<feature type="chain" id="PRO_5045521300" description="Putative manganese efflux pump MntP" evidence="9">
    <location>
        <begin position="21"/>
        <end position="182"/>
    </location>
</feature>
<feature type="transmembrane region" description="Helical" evidence="8">
    <location>
        <begin position="127"/>
        <end position="148"/>
    </location>
</feature>
<keyword evidence="4 8" id="KW-1133">Transmembrane helix</keyword>
<feature type="transmembrane region" description="Helical" evidence="8">
    <location>
        <begin position="102"/>
        <end position="121"/>
    </location>
</feature>
<dbReference type="InterPro" id="IPR022929">
    <property type="entry name" value="Put_MntP"/>
</dbReference>
<protein>
    <recommendedName>
        <fullName evidence="8">Putative manganese efflux pump MntP</fullName>
    </recommendedName>
</protein>
<keyword evidence="6 8" id="KW-0472">Membrane</keyword>
<dbReference type="PANTHER" id="PTHR35529">
    <property type="entry name" value="MANGANESE EFFLUX PUMP MNTP-RELATED"/>
    <property type="match status" value="1"/>
</dbReference>
<reference evidence="10 11" key="1">
    <citation type="submission" date="2021-04" db="EMBL/GenBank/DDBJ databases">
        <title>Molecular and phenotypic characterization and identification of bacterial isolates recovered from the Anatolian ground squirrels (Spermophilus xanthoprymnus) and which have the potential to form a new species in the Campylobacter genus.</title>
        <authorList>
            <person name="Aydin F."/>
            <person name="Abay S."/>
            <person name="Kayman T."/>
            <person name="Karakaya E."/>
            <person name="Mustak H.K."/>
            <person name="Mustak I.B."/>
            <person name="Bilgin N."/>
            <person name="Duzler A."/>
            <person name="Sahin O."/>
            <person name="Guran O."/>
            <person name="Saticioglu I.B."/>
        </authorList>
    </citation>
    <scope>NUCLEOTIDE SEQUENCE [LARGE SCALE GENOMIC DNA]</scope>
    <source>
        <strain evidence="11">faydin-G24</strain>
    </source>
</reference>
<evidence type="ECO:0000313" key="11">
    <source>
        <dbReference type="Proteomes" id="UP000682951"/>
    </source>
</evidence>
<sequence length="182" mass="19708">MQILLIAFALAMDSVALAMANGAKCQNINIKQILKLAFTFGAFQAIMPFLGYILGLSFISFIASIDHFIAFFILIFLGIKMIHEAYESKDDNCVLNLSNKELILGAIATSIDALAVGITFGFADIKIVNACVIIGVTCFILCFIACYIGKIVGEILEHKALVLGGLILVFIGFKILIEHLNA</sequence>
<keyword evidence="1 8" id="KW-0813">Transport</keyword>
<dbReference type="HAMAP" id="MF_01521">
    <property type="entry name" value="MntP_pump"/>
    <property type="match status" value="1"/>
</dbReference>
<evidence type="ECO:0000256" key="7">
    <source>
        <dbReference type="ARBA" id="ARBA00023211"/>
    </source>
</evidence>
<comment type="caution">
    <text evidence="8">Lacks conserved residue(s) required for the propagation of feature annotation.</text>
</comment>
<keyword evidence="11" id="KW-1185">Reference proteome</keyword>
<comment type="caution">
    <text evidence="10">The sequence shown here is derived from an EMBL/GenBank/DDBJ whole genome shotgun (WGS) entry which is preliminary data.</text>
</comment>
<proteinExistence type="inferred from homology"/>
<evidence type="ECO:0000256" key="4">
    <source>
        <dbReference type="ARBA" id="ARBA00022989"/>
    </source>
</evidence>
<gene>
    <name evidence="8" type="primary">mntP</name>
    <name evidence="10" type="ORF">KDD93_07965</name>
</gene>
<feature type="transmembrane region" description="Helical" evidence="8">
    <location>
        <begin position="160"/>
        <end position="177"/>
    </location>
</feature>
<evidence type="ECO:0000256" key="3">
    <source>
        <dbReference type="ARBA" id="ARBA00022692"/>
    </source>
</evidence>